<feature type="region of interest" description="Disordered" evidence="3">
    <location>
        <begin position="454"/>
        <end position="487"/>
    </location>
</feature>
<feature type="compositionally biased region" description="Acidic residues" evidence="3">
    <location>
        <begin position="466"/>
        <end position="484"/>
    </location>
</feature>
<feature type="compositionally biased region" description="Basic and acidic residues" evidence="3">
    <location>
        <begin position="12"/>
        <end position="33"/>
    </location>
</feature>
<dbReference type="PROSITE" id="PS51897">
    <property type="entry name" value="ANNEXIN_2"/>
    <property type="match status" value="1"/>
</dbReference>
<comment type="similarity">
    <text evidence="1">Belongs to the annexin family.</text>
</comment>
<evidence type="ECO:0000256" key="2">
    <source>
        <dbReference type="ARBA" id="ARBA00022737"/>
    </source>
</evidence>
<accession>A0A934VYY3</accession>
<feature type="transmembrane region" description="Helical" evidence="4">
    <location>
        <begin position="1366"/>
        <end position="1387"/>
    </location>
</feature>
<evidence type="ECO:0008006" key="7">
    <source>
        <dbReference type="Google" id="ProtNLM"/>
    </source>
</evidence>
<dbReference type="GO" id="GO:0001786">
    <property type="term" value="F:phosphatidylserine binding"/>
    <property type="evidence" value="ECO:0007669"/>
    <property type="project" value="TreeGrafter"/>
</dbReference>
<feature type="region of interest" description="Disordered" evidence="3">
    <location>
        <begin position="59"/>
        <end position="103"/>
    </location>
</feature>
<dbReference type="EMBL" id="JAEPRQ010000003">
    <property type="protein sequence ID" value="MBK4216482.1"/>
    <property type="molecule type" value="Genomic_DNA"/>
</dbReference>
<sequence length="2441" mass="264698">MSRAPLQARAQHRPDTEPATRRPDRIADARNEDQTTTEDAWSELAQILLRMLEAPIPPETAFLANPERTDTARDPAAGPAAMPEPGAQTATDDSADNPLGLPRTAAAMPAGEEVDLLQGRVPGLPTGPVDMPAFPQGDQPLPDATAPEAAPVTGSSAGAPATLPPSGGDSGAGARQIVQRWQGQVSAAASGLPEPNVEVPPEGRSALRRASGGARTRNETARDGLTQDAINTVPAAPELDTTPPAPPPPNPVPEHTAAVLAASGKRLPDQSAPVLVNSERRDVEGQIIGGTAPPLGVEPVADDLFQVLITPGARDLAALPGAAAPGVAETTEQRRVRLALETLTATPDTDDRQGRGPQVISPDLGPLRPAPLSASNRAHVGELVTRLLANPGGTAGQMMDDLRRNAFADGVLLRNFPTIGQDMSADLQTALISELREMADAAGIAGDELDRMVSERQEQLRRSAEEAEELATEEGDTATEEVTDEGQRTADAIEGAADAAEEETLNRQAAVAGEADPEVVNGRRDRIVAWFREHVTTEITTYQRAYDRRERELNKARDDQLSGYRTLTQREVYQVMSPAAPRPERNTSDAARERRLADVSVLMNAWRDARIAAVREHFRLALASADITTRTNRTTIQDAGSAGIEAARQWAEDKILSNKSWWDRFVARLTRWLGEARNVNEEWRVRRGTENRDAIATDMDAVQLAFDMVRDGVDLNAEMQSDRLTDAQKEAITAYFRMPRGTHPLDFAETRLRRNLTRDHQPGANAIFERELIATPVGAGDHGTANKLNDVARAQSGSFNAASIAQNVHAAMDQVGTDERRIFDNLRGLTALQGAVVRKMYMAMFHRSLDADLEDEMSGDELEQAQAQIEGQQSRADAIALHDAMSGPGTDEAAIMRLLRNKTPAEAEAIRAEYLRMYGRTLDADLKDDLSEGNEIDQAQALISGDTATADAIALDEAMRGGFLGLGTSEEDITEVQSRVRSEVLARARAENWTPQQMEAEVRRRLGAIEGRFEDRYSGVEQYNEPGLGGGTTLRRAFRSELSGAQLDYADALQDNDMIRADAAQIEIERTSLFYASDEKINEVLRSQYERALEGRRLAEGPARNMRVSRLVSDLRAQQPPLSEEEISRRRMALERQMERELEDGAQRDSEVSMQELGRIYENKYFWPLSFVVETNMTGEDRNKARNMLDQGGRLDPLQEVEYATRTEGTDEDTLRRVLGRMTHAELRAMAAEWERRHPGRRFRDMLVGELSGRDSSDILDMYDYGAPESSLEAIAREERRVERETRDLTGVLGGAAAGREAEWMNSELSRLQDLRTDLNRTDWPDTPEGRADRARLAGEVDFRVSRVEAAVEDHRRRIDSVTDTATQVVGIVVAVVVGAIVTVATAGTAAPAVIAAWAAVSASLAATAATMATKALIKGGAYGIEEVGIDIAVGVVDAVAAYFTAGLGSRLIEPLKGVARGTRLPALAARLGRTGMAQRLAQAEGGGVLARIGRSVVPTREGAERAVANFIAEGIGDAAGSLPSALVQTAAADQTWQGDPLKNFLEGGGMAIVQSVAMGRTLGAGMSLAGSAFHLGRGIWREGGDMGRLLELNRLVNDSYGTYRHDNPHASLGDFLASPHGRSLQFEIEQRGLMSAMRDASQLADQMAPPPAVRADADVTAAATGRNAPSPDAVPPRVMPDEARVQMLHNVLPPKLREGSFVTPDPDLTGRTVRVEPLRIGKQIIGVDIRIGPDATPLDIAMHMATVDAMIKYRGLLGDIRRAWHDMLAQLSGSGMTIGSRGWEAQLELEKLPGLVFERMEAMTGAGLSPQAQARMMSDFVALETQFHQHEVILSDPVARAEPGRGFVAGESGPMRRRRADEGLDGLSILDEADMTLARTEGDDLAVTPRGPQAIRPPTAAELSQIDIGERLSGDTRLLTEAGRVDLARRLDAARRHLDGMADGDPVPPQVLLIIEQTARLFDLDQRLLVSHITADGGDPRIHDLLRRPDLAIEPSPAPAPDPVGNKDFLTSVLNAMPREDGAAVSRSMDEIFAGIRSGDPSAQAQLDALSAAPRDYELQNVSWDQLEAMLRGNRIARPDVVNPDTGTLRVGEGTIIVDGRRLDSGARATDEAGNRLFTFRHDFPPYAKAGRVVLQLADGRMRVWRLPDDTLVLETVAAPGVRRQHHERSQLTHTEAKMEGPFTELAHALGAGLGAESAFGIRRALVYVNQELQGRGIEKYIAALRDNAPPGVSFAYRIEIGTQATQNRLAAATYAVDAIINGERVPFLEFGIRTAPLPADVEPGSVAASRLITIDPVEPAAVAMLRPEMRQFLDVIRNIVPPPDSITRRDLLPSATLTQRQTALREASPEQVRNAAARDPRLQLVEVPPVGSYDQTEFLREVQSAIFRRDHKEVVIVDLRDTQLSTAQIAALRAALMPLVFIRSGADLVLVEDIPAAAP</sequence>
<dbReference type="Proteomes" id="UP000640485">
    <property type="component" value="Unassembled WGS sequence"/>
</dbReference>
<dbReference type="GO" id="GO:0005737">
    <property type="term" value="C:cytoplasm"/>
    <property type="evidence" value="ECO:0007669"/>
    <property type="project" value="TreeGrafter"/>
</dbReference>
<dbReference type="PANTHER" id="PTHR10502">
    <property type="entry name" value="ANNEXIN"/>
    <property type="match status" value="1"/>
</dbReference>
<keyword evidence="6" id="KW-1185">Reference proteome</keyword>
<proteinExistence type="inferred from homology"/>
<evidence type="ECO:0000256" key="4">
    <source>
        <dbReference type="SAM" id="Phobius"/>
    </source>
</evidence>
<reference evidence="5" key="1">
    <citation type="submission" date="2021-01" db="EMBL/GenBank/DDBJ databases">
        <title>Paracoccus amoyensis sp. nov., isolated from the surface seawater along the coast of Xiamen Island, China.</title>
        <authorList>
            <person name="Lyu L."/>
        </authorList>
    </citation>
    <scope>NUCLEOTIDE SEQUENCE</scope>
    <source>
        <strain evidence="5">MJ17</strain>
    </source>
</reference>
<comment type="caution">
    <text evidence="5">The sequence shown here is derived from an EMBL/GenBank/DDBJ whole genome shotgun (WGS) entry which is preliminary data.</text>
</comment>
<dbReference type="GO" id="GO:0005509">
    <property type="term" value="F:calcium ion binding"/>
    <property type="evidence" value="ECO:0007669"/>
    <property type="project" value="InterPro"/>
</dbReference>
<evidence type="ECO:0000313" key="6">
    <source>
        <dbReference type="Proteomes" id="UP000640485"/>
    </source>
</evidence>
<organism evidence="5 6">
    <name type="scientific">Paracoccus caeni</name>
    <dbReference type="NCBI Taxonomy" id="657651"/>
    <lineage>
        <taxon>Bacteria</taxon>
        <taxon>Pseudomonadati</taxon>
        <taxon>Pseudomonadota</taxon>
        <taxon>Alphaproteobacteria</taxon>
        <taxon>Rhodobacterales</taxon>
        <taxon>Paracoccaceae</taxon>
        <taxon>Paracoccus</taxon>
    </lineage>
</organism>
<keyword evidence="4" id="KW-1133">Transmembrane helix</keyword>
<dbReference type="RefSeq" id="WP_200686370.1">
    <property type="nucleotide sequence ID" value="NZ_JAEPRQ010000003.1"/>
</dbReference>
<dbReference type="Gene3D" id="1.10.220.10">
    <property type="entry name" value="Annexin"/>
    <property type="match status" value="2"/>
</dbReference>
<dbReference type="PANTHER" id="PTHR10502:SF102">
    <property type="entry name" value="ANNEXIN B11"/>
    <property type="match status" value="1"/>
</dbReference>
<dbReference type="GO" id="GO:0005544">
    <property type="term" value="F:calcium-dependent phospholipid binding"/>
    <property type="evidence" value="ECO:0007669"/>
    <property type="project" value="InterPro"/>
</dbReference>
<feature type="compositionally biased region" description="Low complexity" evidence="3">
    <location>
        <begin position="75"/>
        <end position="87"/>
    </location>
</feature>
<keyword evidence="2" id="KW-0677">Repeat</keyword>
<feature type="region of interest" description="Disordered" evidence="3">
    <location>
        <begin position="344"/>
        <end position="373"/>
    </location>
</feature>
<dbReference type="SMART" id="SM00335">
    <property type="entry name" value="ANX"/>
    <property type="match status" value="2"/>
</dbReference>
<dbReference type="GO" id="GO:0012506">
    <property type="term" value="C:vesicle membrane"/>
    <property type="evidence" value="ECO:0007669"/>
    <property type="project" value="TreeGrafter"/>
</dbReference>
<evidence type="ECO:0000256" key="3">
    <source>
        <dbReference type="SAM" id="MobiDB-lite"/>
    </source>
</evidence>
<feature type="region of interest" description="Disordered" evidence="3">
    <location>
        <begin position="125"/>
        <end position="220"/>
    </location>
</feature>
<dbReference type="InterPro" id="IPR018502">
    <property type="entry name" value="Annexin_repeat"/>
</dbReference>
<dbReference type="Pfam" id="PF00191">
    <property type="entry name" value="Annexin"/>
    <property type="match status" value="2"/>
</dbReference>
<name>A0A934VYY3_9RHOB</name>
<feature type="compositionally biased region" description="Basic and acidic residues" evidence="3">
    <location>
        <begin position="454"/>
        <end position="465"/>
    </location>
</feature>
<feature type="transmembrane region" description="Helical" evidence="4">
    <location>
        <begin position="1394"/>
        <end position="1413"/>
    </location>
</feature>
<keyword evidence="4" id="KW-0472">Membrane</keyword>
<feature type="region of interest" description="Disordered" evidence="3">
    <location>
        <begin position="1"/>
        <end position="39"/>
    </location>
</feature>
<dbReference type="InterPro" id="IPR037104">
    <property type="entry name" value="Annexin_sf"/>
</dbReference>
<dbReference type="SUPFAM" id="SSF47874">
    <property type="entry name" value="Annexin"/>
    <property type="match status" value="1"/>
</dbReference>
<dbReference type="GO" id="GO:0005886">
    <property type="term" value="C:plasma membrane"/>
    <property type="evidence" value="ECO:0007669"/>
    <property type="project" value="TreeGrafter"/>
</dbReference>
<evidence type="ECO:0000256" key="1">
    <source>
        <dbReference type="ARBA" id="ARBA00007831"/>
    </source>
</evidence>
<gene>
    <name evidence="5" type="ORF">JJJ17_11145</name>
</gene>
<evidence type="ECO:0000313" key="5">
    <source>
        <dbReference type="EMBL" id="MBK4216482.1"/>
    </source>
</evidence>
<keyword evidence="4" id="KW-0812">Transmembrane</keyword>
<protein>
    <recommendedName>
        <fullName evidence="7">Annexin</fullName>
    </recommendedName>
</protein>